<keyword evidence="3" id="KW-1185">Reference proteome</keyword>
<dbReference type="Pfam" id="PF13723">
    <property type="entry name" value="Ketoacyl-synt_2"/>
    <property type="match status" value="1"/>
</dbReference>
<name>A0A1G8N9V1_9GAMM</name>
<dbReference type="AlphaFoldDB" id="A0A1G8N9V1"/>
<protein>
    <submittedName>
        <fullName evidence="2">Beta-ketoacyl synthase, N-terminal domain</fullName>
    </submittedName>
</protein>
<evidence type="ECO:0000313" key="2">
    <source>
        <dbReference type="EMBL" id="SDI77014.1"/>
    </source>
</evidence>
<organism evidence="2 3">
    <name type="scientific">Ferrimonas sediminum</name>
    <dbReference type="NCBI Taxonomy" id="718193"/>
    <lineage>
        <taxon>Bacteria</taxon>
        <taxon>Pseudomonadati</taxon>
        <taxon>Pseudomonadota</taxon>
        <taxon>Gammaproteobacteria</taxon>
        <taxon>Alteromonadales</taxon>
        <taxon>Ferrimonadaceae</taxon>
        <taxon>Ferrimonas</taxon>
    </lineage>
</organism>
<evidence type="ECO:0000313" key="3">
    <source>
        <dbReference type="Proteomes" id="UP000199527"/>
    </source>
</evidence>
<feature type="domain" description="Beta-ketoacyl synthase-like N-terminal" evidence="1">
    <location>
        <begin position="1"/>
        <end position="189"/>
    </location>
</feature>
<reference evidence="3" key="1">
    <citation type="submission" date="2016-10" db="EMBL/GenBank/DDBJ databases">
        <authorList>
            <person name="Varghese N."/>
            <person name="Submissions S."/>
        </authorList>
    </citation>
    <scope>NUCLEOTIDE SEQUENCE [LARGE SCALE GENOMIC DNA]</scope>
    <source>
        <strain evidence="3">DSM 23317</strain>
    </source>
</reference>
<dbReference type="EMBL" id="FNEM01000003">
    <property type="protein sequence ID" value="SDI77014.1"/>
    <property type="molecule type" value="Genomic_DNA"/>
</dbReference>
<accession>A0A1G8N9V1</accession>
<dbReference type="InterPro" id="IPR014030">
    <property type="entry name" value="Ketoacyl_synth_N"/>
</dbReference>
<evidence type="ECO:0000259" key="1">
    <source>
        <dbReference type="Pfam" id="PF13723"/>
    </source>
</evidence>
<proteinExistence type="predicted"/>
<dbReference type="Proteomes" id="UP000199527">
    <property type="component" value="Unassembled WGS sequence"/>
</dbReference>
<gene>
    <name evidence="2" type="ORF">SAMN04488540_10364</name>
</gene>
<sequence length="192" mass="20820">MKRRRLTRLAKMALHVAEPLNGEGQLATVFASQHGEVGQTVDMLDRLLAGEAVSPTRFSQSVHNFASGSYGIHFSNTQASTSIAAGSDTLLMALIEGQSQLSADQDVLVVYMDEPVPARFLTPAEPQQPAMALALRLSLSASTRLLARACEAPADHPPLTSVPWQVLRMLNSAAGGVVMQQERQRYHWSVSR</sequence>